<name>A0ABU9L501_9FLAO</name>
<proteinExistence type="predicted"/>
<dbReference type="SMART" id="SM00014">
    <property type="entry name" value="acidPPc"/>
    <property type="match status" value="1"/>
</dbReference>
<dbReference type="PANTHER" id="PTHR14969">
    <property type="entry name" value="SPHINGOSINE-1-PHOSPHATE PHOSPHOHYDROLASE"/>
    <property type="match status" value="1"/>
</dbReference>
<feature type="domain" description="Phosphatidic acid phosphatase type 2/haloperoxidase" evidence="2">
    <location>
        <begin position="63"/>
        <end position="176"/>
    </location>
</feature>
<dbReference type="InterPro" id="IPR036938">
    <property type="entry name" value="PAP2/HPO_sf"/>
</dbReference>
<dbReference type="InterPro" id="IPR000326">
    <property type="entry name" value="PAP2/HPO"/>
</dbReference>
<keyword evidence="1" id="KW-1133">Transmembrane helix</keyword>
<accession>A0ABU9L501</accession>
<dbReference type="SUPFAM" id="SSF48317">
    <property type="entry name" value="Acid phosphatase/Vanadium-dependent haloperoxidase"/>
    <property type="match status" value="1"/>
</dbReference>
<evidence type="ECO:0000256" key="1">
    <source>
        <dbReference type="SAM" id="Phobius"/>
    </source>
</evidence>
<keyword evidence="1" id="KW-0472">Membrane</keyword>
<dbReference type="EMBL" id="JBCDNA010000003">
    <property type="protein sequence ID" value="MEL4456732.1"/>
    <property type="molecule type" value="Genomic_DNA"/>
</dbReference>
<organism evidence="3 4">
    <name type="scientific">Lutimonas vermicola</name>
    <dbReference type="NCBI Taxonomy" id="414288"/>
    <lineage>
        <taxon>Bacteria</taxon>
        <taxon>Pseudomonadati</taxon>
        <taxon>Bacteroidota</taxon>
        <taxon>Flavobacteriia</taxon>
        <taxon>Flavobacteriales</taxon>
        <taxon>Flavobacteriaceae</taxon>
        <taxon>Lutimonas</taxon>
    </lineage>
</organism>
<keyword evidence="1" id="KW-0812">Transmembrane</keyword>
<dbReference type="Pfam" id="PF01569">
    <property type="entry name" value="PAP2"/>
    <property type="match status" value="1"/>
</dbReference>
<feature type="transmembrane region" description="Helical" evidence="1">
    <location>
        <begin position="161"/>
        <end position="178"/>
    </location>
</feature>
<evidence type="ECO:0000313" key="4">
    <source>
        <dbReference type="Proteomes" id="UP001474120"/>
    </source>
</evidence>
<evidence type="ECO:0000259" key="2">
    <source>
        <dbReference type="SMART" id="SM00014"/>
    </source>
</evidence>
<protein>
    <submittedName>
        <fullName evidence="3">Phosphatase PAP2 family protein</fullName>
    </submittedName>
</protein>
<dbReference type="PANTHER" id="PTHR14969:SF13">
    <property type="entry name" value="AT30094P"/>
    <property type="match status" value="1"/>
</dbReference>
<keyword evidence="4" id="KW-1185">Reference proteome</keyword>
<feature type="transmembrane region" description="Helical" evidence="1">
    <location>
        <begin position="136"/>
        <end position="155"/>
    </location>
</feature>
<reference evidence="3 4" key="1">
    <citation type="submission" date="2024-04" db="EMBL/GenBank/DDBJ databases">
        <title>whole genome sequencing of Lutimonas vermicola strain IMCC1616.</title>
        <authorList>
            <person name="Bae S.S."/>
        </authorList>
    </citation>
    <scope>NUCLEOTIDE SEQUENCE [LARGE SCALE GENOMIC DNA]</scope>
    <source>
        <strain evidence="3 4">IMCC1616</strain>
    </source>
</reference>
<sequence>MNLLDKIIQFDKNLLVFINGLGTENWDSFWLAITNPLSWIPLYLLFFYLIFNTFGWKKGLGLLLLTAVLVAFSDQFTVFLKNYFERLRPNRDPAINNVIRILKNNSSFSFVSGHATTSTAVTLMMHLILKKYYKYTILFFIWPLLFSYSRMYIGVHFPMDVLTGALIGLLIGYVFYRLSMKLLPWIDKTF</sequence>
<dbReference type="Proteomes" id="UP001474120">
    <property type="component" value="Unassembled WGS sequence"/>
</dbReference>
<feature type="transmembrane region" description="Helical" evidence="1">
    <location>
        <begin position="62"/>
        <end position="80"/>
    </location>
</feature>
<comment type="caution">
    <text evidence="3">The sequence shown here is derived from an EMBL/GenBank/DDBJ whole genome shotgun (WGS) entry which is preliminary data.</text>
</comment>
<gene>
    <name evidence="3" type="ORF">AABB81_12560</name>
</gene>
<dbReference type="Gene3D" id="1.20.144.10">
    <property type="entry name" value="Phosphatidic acid phosphatase type 2/haloperoxidase"/>
    <property type="match status" value="2"/>
</dbReference>
<feature type="transmembrane region" description="Helical" evidence="1">
    <location>
        <begin position="108"/>
        <end position="129"/>
    </location>
</feature>
<evidence type="ECO:0000313" key="3">
    <source>
        <dbReference type="EMBL" id="MEL4456732.1"/>
    </source>
</evidence>
<dbReference type="RefSeq" id="WP_342160898.1">
    <property type="nucleotide sequence ID" value="NZ_JBCDNA010000003.1"/>
</dbReference>
<feature type="transmembrane region" description="Helical" evidence="1">
    <location>
        <begin position="29"/>
        <end position="50"/>
    </location>
</feature>